<evidence type="ECO:0000313" key="13">
    <source>
        <dbReference type="Proteomes" id="UP000501728"/>
    </source>
</evidence>
<gene>
    <name evidence="12" type="ORF">HGG64_00600</name>
</gene>
<dbReference type="Gene3D" id="1.20.120.220">
    <property type="entry name" value="ATP synthase, F0 complex, subunit A"/>
    <property type="match status" value="1"/>
</dbReference>
<evidence type="ECO:0000256" key="8">
    <source>
        <dbReference type="ARBA" id="ARBA00023065"/>
    </source>
</evidence>
<dbReference type="GO" id="GO:0042777">
    <property type="term" value="P:proton motive force-driven plasma membrane ATP synthesis"/>
    <property type="evidence" value="ECO:0007669"/>
    <property type="project" value="TreeGrafter"/>
</dbReference>
<evidence type="ECO:0000256" key="10">
    <source>
        <dbReference type="ARBA" id="ARBA00023310"/>
    </source>
</evidence>
<evidence type="ECO:0000256" key="4">
    <source>
        <dbReference type="ARBA" id="ARBA00022547"/>
    </source>
</evidence>
<keyword evidence="13" id="KW-1185">Reference proteome</keyword>
<evidence type="ECO:0000256" key="11">
    <source>
        <dbReference type="SAM" id="Phobius"/>
    </source>
</evidence>
<evidence type="ECO:0000256" key="9">
    <source>
        <dbReference type="ARBA" id="ARBA00023136"/>
    </source>
</evidence>
<dbReference type="GO" id="GO:0045259">
    <property type="term" value="C:proton-transporting ATP synthase complex"/>
    <property type="evidence" value="ECO:0007669"/>
    <property type="project" value="UniProtKB-KW"/>
</dbReference>
<feature type="transmembrane region" description="Helical" evidence="11">
    <location>
        <begin position="24"/>
        <end position="46"/>
    </location>
</feature>
<dbReference type="NCBIfam" id="NF004487">
    <property type="entry name" value="PRK05815.3-5"/>
    <property type="match status" value="1"/>
</dbReference>
<evidence type="ECO:0000256" key="5">
    <source>
        <dbReference type="ARBA" id="ARBA00022692"/>
    </source>
</evidence>
<evidence type="ECO:0000256" key="3">
    <source>
        <dbReference type="ARBA" id="ARBA00022448"/>
    </source>
</evidence>
<evidence type="ECO:0000256" key="1">
    <source>
        <dbReference type="ARBA" id="ARBA00004141"/>
    </source>
</evidence>
<dbReference type="InterPro" id="IPR045082">
    <property type="entry name" value="ATP_syn_F0_a_bact/chloroplast"/>
</dbReference>
<keyword evidence="3" id="KW-0813">Transport</keyword>
<keyword evidence="10" id="KW-0066">ATP synthesis</keyword>
<keyword evidence="7 11" id="KW-1133">Transmembrane helix</keyword>
<keyword evidence="9 11" id="KW-0472">Membrane</keyword>
<comment type="similarity">
    <text evidence="2">Belongs to the ATPase A chain family.</text>
</comment>
<feature type="transmembrane region" description="Helical" evidence="11">
    <location>
        <begin position="197"/>
        <end position="215"/>
    </location>
</feature>
<dbReference type="CDD" id="cd00310">
    <property type="entry name" value="ATP-synt_Fo_a_6"/>
    <property type="match status" value="1"/>
</dbReference>
<dbReference type="InterPro" id="IPR035908">
    <property type="entry name" value="F0_ATP_A_sf"/>
</dbReference>
<protein>
    <submittedName>
        <fullName evidence="12">F0F1 ATP synthase subunit A</fullName>
    </submittedName>
</protein>
<accession>A0A858U2P1</accession>
<dbReference type="PANTHER" id="PTHR42823:SF3">
    <property type="entry name" value="ATP SYNTHASE SUBUNIT A, CHLOROPLASTIC"/>
    <property type="match status" value="1"/>
</dbReference>
<dbReference type="AlphaFoldDB" id="A0A858U2P1"/>
<comment type="subcellular location">
    <subcellularLocation>
        <location evidence="1">Membrane</location>
        <topology evidence="1">Multi-pass membrane protein</topology>
    </subcellularLocation>
</comment>
<keyword evidence="8" id="KW-0406">Ion transport</keyword>
<evidence type="ECO:0000256" key="6">
    <source>
        <dbReference type="ARBA" id="ARBA00022781"/>
    </source>
</evidence>
<dbReference type="PANTHER" id="PTHR42823">
    <property type="entry name" value="ATP SYNTHASE SUBUNIT A, CHLOROPLASTIC"/>
    <property type="match status" value="1"/>
</dbReference>
<dbReference type="KEGG" id="mphn:HGG64_00600"/>
<dbReference type="Pfam" id="PF00119">
    <property type="entry name" value="ATP-synt_A"/>
    <property type="match status" value="1"/>
</dbReference>
<feature type="transmembrane region" description="Helical" evidence="11">
    <location>
        <begin position="87"/>
        <end position="107"/>
    </location>
</feature>
<sequence>MDKILKLNWWGAPEKGKAYANDNLIFSMIVLIFITLVLSVLIYIAVRRQKTIKAPNAPLMLVETLIISSDNFISETHERKFDRANPYLISLFIFFFFGNIVSLFGFAPIGSSISAVLAATAVTWVGTLMVGFIYNKFKHLLKLLNPLEIVSTISPVISLTFRMFGNILGGLVLITLSSLFLNNIWSKILGVPSDSAAAQINPFGVLILPSFNLYFDLFDDLIQAGVFMILTISYWQEASEVEVKEKHKKKIKELKELIVENNDQGNQLDIDNKINITT</sequence>
<dbReference type="GO" id="GO:0005886">
    <property type="term" value="C:plasma membrane"/>
    <property type="evidence" value="ECO:0007669"/>
    <property type="project" value="TreeGrafter"/>
</dbReference>
<evidence type="ECO:0000313" key="12">
    <source>
        <dbReference type="EMBL" id="QJG66221.1"/>
    </source>
</evidence>
<dbReference type="GO" id="GO:0046933">
    <property type="term" value="F:proton-transporting ATP synthase activity, rotational mechanism"/>
    <property type="evidence" value="ECO:0007669"/>
    <property type="project" value="TreeGrafter"/>
</dbReference>
<keyword evidence="5 11" id="KW-0812">Transmembrane</keyword>
<reference evidence="12 13" key="1">
    <citation type="submission" date="2020-04" db="EMBL/GenBank/DDBJ databases">
        <title>Novel Mycoplasma species detected in Phocoena phocoena (harbor porpoise) from the USA.</title>
        <authorList>
            <person name="Volokhov D.V."/>
        </authorList>
    </citation>
    <scope>NUCLEOTIDE SEQUENCE [LARGE SCALE GENOMIC DNA]</scope>
    <source>
        <strain evidence="12 13">C264-NAS</strain>
    </source>
</reference>
<keyword evidence="6" id="KW-0375">Hydrogen ion transport</keyword>
<feature type="transmembrane region" description="Helical" evidence="11">
    <location>
        <begin position="167"/>
        <end position="185"/>
    </location>
</feature>
<dbReference type="EMBL" id="CP051480">
    <property type="protein sequence ID" value="QJG66221.1"/>
    <property type="molecule type" value="Genomic_DNA"/>
</dbReference>
<keyword evidence="4" id="KW-0138">CF(0)</keyword>
<dbReference type="RefSeq" id="WP_169580045.1">
    <property type="nucleotide sequence ID" value="NZ_CP051480.1"/>
</dbReference>
<name>A0A858U2P1_9MOLU</name>
<proteinExistence type="inferred from homology"/>
<dbReference type="InterPro" id="IPR000568">
    <property type="entry name" value="ATP_synth_F0_asu"/>
</dbReference>
<feature type="transmembrane region" description="Helical" evidence="11">
    <location>
        <begin position="113"/>
        <end position="134"/>
    </location>
</feature>
<evidence type="ECO:0000256" key="7">
    <source>
        <dbReference type="ARBA" id="ARBA00022989"/>
    </source>
</evidence>
<dbReference type="Proteomes" id="UP000501728">
    <property type="component" value="Chromosome"/>
</dbReference>
<evidence type="ECO:0000256" key="2">
    <source>
        <dbReference type="ARBA" id="ARBA00006810"/>
    </source>
</evidence>
<dbReference type="SUPFAM" id="SSF81336">
    <property type="entry name" value="F1F0 ATP synthase subunit A"/>
    <property type="match status" value="1"/>
</dbReference>
<organism evidence="12 13">
    <name type="scientific">Mycoplasma phocoeninasale</name>
    <dbReference type="NCBI Taxonomy" id="2726117"/>
    <lineage>
        <taxon>Bacteria</taxon>
        <taxon>Bacillati</taxon>
        <taxon>Mycoplasmatota</taxon>
        <taxon>Mollicutes</taxon>
        <taxon>Mycoplasmataceae</taxon>
        <taxon>Mycoplasma</taxon>
    </lineage>
</organism>